<dbReference type="EMBL" id="CAJVRL010000082">
    <property type="protein sequence ID" value="CAG8958426.1"/>
    <property type="molecule type" value="Genomic_DNA"/>
</dbReference>
<name>A0A9N9L4H6_9HELO</name>
<dbReference type="Proteomes" id="UP000696280">
    <property type="component" value="Unassembled WGS sequence"/>
</dbReference>
<organism evidence="2 3">
    <name type="scientific">Hymenoscyphus fraxineus</name>
    <dbReference type="NCBI Taxonomy" id="746836"/>
    <lineage>
        <taxon>Eukaryota</taxon>
        <taxon>Fungi</taxon>
        <taxon>Dikarya</taxon>
        <taxon>Ascomycota</taxon>
        <taxon>Pezizomycotina</taxon>
        <taxon>Leotiomycetes</taxon>
        <taxon>Helotiales</taxon>
        <taxon>Helotiaceae</taxon>
        <taxon>Hymenoscyphus</taxon>
    </lineage>
</organism>
<comment type="caution">
    <text evidence="2">The sequence shown here is derived from an EMBL/GenBank/DDBJ whole genome shotgun (WGS) entry which is preliminary data.</text>
</comment>
<dbReference type="AlphaFoldDB" id="A0A9N9L4H6"/>
<protein>
    <submittedName>
        <fullName evidence="2">Uncharacterized protein</fullName>
    </submittedName>
</protein>
<gene>
    <name evidence="2" type="ORF">HYFRA_00011103</name>
</gene>
<keyword evidence="3" id="KW-1185">Reference proteome</keyword>
<evidence type="ECO:0000313" key="3">
    <source>
        <dbReference type="Proteomes" id="UP000696280"/>
    </source>
</evidence>
<reference evidence="2" key="1">
    <citation type="submission" date="2021-07" db="EMBL/GenBank/DDBJ databases">
        <authorList>
            <person name="Durling M."/>
        </authorList>
    </citation>
    <scope>NUCLEOTIDE SEQUENCE</scope>
</reference>
<accession>A0A9N9L4H6</accession>
<sequence>MPSQMPPEAQESPKRMDEGPRVRPKESLVLVLVQASSYQLIKGGGINSNTTISTISASSLSSQVHRQRVSLEYNTVISHLHLHLQSVSVQYLNGGGVQAISKQPRSLARLSRPHSHPGATQDNTGLTGFRPLAPLPSHHIPPSPQPSKPKPKPKDFLLHFPTPNTHPPTLVPFADIDIGHTKHKTSSTYHTHTDSNSTRGKVVYQHFLTESEFIAPRFVSIRTSCHRPSESSLSSQFAFRQPLANQLSPTQLDWNTVFW</sequence>
<feature type="region of interest" description="Disordered" evidence="1">
    <location>
        <begin position="103"/>
        <end position="159"/>
    </location>
</feature>
<feature type="region of interest" description="Disordered" evidence="1">
    <location>
        <begin position="1"/>
        <end position="23"/>
    </location>
</feature>
<feature type="compositionally biased region" description="Pro residues" evidence="1">
    <location>
        <begin position="139"/>
        <end position="148"/>
    </location>
</feature>
<evidence type="ECO:0000313" key="2">
    <source>
        <dbReference type="EMBL" id="CAG8958426.1"/>
    </source>
</evidence>
<proteinExistence type="predicted"/>
<evidence type="ECO:0000256" key="1">
    <source>
        <dbReference type="SAM" id="MobiDB-lite"/>
    </source>
</evidence>
<feature type="compositionally biased region" description="Basic and acidic residues" evidence="1">
    <location>
        <begin position="11"/>
        <end position="23"/>
    </location>
</feature>